<evidence type="ECO:0000256" key="3">
    <source>
        <dbReference type="ARBA" id="ARBA00011195"/>
    </source>
</evidence>
<dbReference type="PROSITE" id="PS50217">
    <property type="entry name" value="BZIP"/>
    <property type="match status" value="1"/>
</dbReference>
<keyword evidence="6" id="KW-0238">DNA-binding</keyword>
<dbReference type="PANTHER" id="PTHR45693:SF22">
    <property type="entry name" value="DOG1 DOMAIN-CONTAINING PROTEIN"/>
    <property type="match status" value="1"/>
</dbReference>
<keyword evidence="7" id="KW-0804">Transcription</keyword>
<keyword evidence="8" id="KW-0539">Nucleus</keyword>
<dbReference type="FunFam" id="1.20.5.170:FF:000019">
    <property type="entry name" value="BZIP family transcription factor"/>
    <property type="match status" value="1"/>
</dbReference>
<feature type="region of interest" description="Disordered" evidence="11">
    <location>
        <begin position="28"/>
        <end position="112"/>
    </location>
</feature>
<dbReference type="GO" id="GO:0045893">
    <property type="term" value="P:positive regulation of DNA-templated transcription"/>
    <property type="evidence" value="ECO:0007669"/>
    <property type="project" value="UniProtKB-ARBA"/>
</dbReference>
<keyword evidence="5 10" id="KW-0175">Coiled coil</keyword>
<organism evidence="13 14">
    <name type="scientific">Aegilops tauschii subsp. strangulata</name>
    <name type="common">Goatgrass</name>
    <dbReference type="NCBI Taxonomy" id="200361"/>
    <lineage>
        <taxon>Eukaryota</taxon>
        <taxon>Viridiplantae</taxon>
        <taxon>Streptophyta</taxon>
        <taxon>Embryophyta</taxon>
        <taxon>Tracheophyta</taxon>
        <taxon>Spermatophyta</taxon>
        <taxon>Magnoliopsida</taxon>
        <taxon>Liliopsida</taxon>
        <taxon>Poales</taxon>
        <taxon>Poaceae</taxon>
        <taxon>BOP clade</taxon>
        <taxon>Pooideae</taxon>
        <taxon>Triticodae</taxon>
        <taxon>Triticeae</taxon>
        <taxon>Triticinae</taxon>
        <taxon>Aegilops</taxon>
    </lineage>
</organism>
<dbReference type="Gene3D" id="1.20.5.170">
    <property type="match status" value="1"/>
</dbReference>
<comment type="function">
    <text evidence="9">Transcriptional activator that binds specifically to the DNA sequence 5'-TGACG-3'. Recognizes ocs elements like the as-1 motif of the cauliflower mosaic virus 35S promoter. Binding to the as-1-like cis elements mediate auxin- and salicylic acid-inducible transcription. Binds to the hexamer motif 5'-ACGTCA-3' of histone gene promoters.</text>
</comment>
<evidence type="ECO:0000313" key="14">
    <source>
        <dbReference type="Proteomes" id="UP000015105"/>
    </source>
</evidence>
<dbReference type="InterPro" id="IPR046347">
    <property type="entry name" value="bZIP_sf"/>
</dbReference>
<evidence type="ECO:0000256" key="5">
    <source>
        <dbReference type="ARBA" id="ARBA00023054"/>
    </source>
</evidence>
<dbReference type="GO" id="GO:0005634">
    <property type="term" value="C:nucleus"/>
    <property type="evidence" value="ECO:0007669"/>
    <property type="project" value="UniProtKB-SubCell"/>
</dbReference>
<evidence type="ECO:0000256" key="11">
    <source>
        <dbReference type="SAM" id="MobiDB-lite"/>
    </source>
</evidence>
<reference evidence="14" key="2">
    <citation type="journal article" date="2017" name="Nat. Plants">
        <title>The Aegilops tauschii genome reveals multiple impacts of transposons.</title>
        <authorList>
            <person name="Zhao G."/>
            <person name="Zou C."/>
            <person name="Li K."/>
            <person name="Wang K."/>
            <person name="Li T."/>
            <person name="Gao L."/>
            <person name="Zhang X."/>
            <person name="Wang H."/>
            <person name="Yang Z."/>
            <person name="Liu X."/>
            <person name="Jiang W."/>
            <person name="Mao L."/>
            <person name="Kong X."/>
            <person name="Jiao Y."/>
            <person name="Jia J."/>
        </authorList>
    </citation>
    <scope>NUCLEOTIDE SEQUENCE [LARGE SCALE GENOMIC DNA]</scope>
    <source>
        <strain evidence="14">cv. AL8/78</strain>
    </source>
</reference>
<feature type="domain" description="BZIP" evidence="12">
    <location>
        <begin position="93"/>
        <end position="137"/>
    </location>
</feature>
<dbReference type="GO" id="GO:0003677">
    <property type="term" value="F:DNA binding"/>
    <property type="evidence" value="ECO:0007669"/>
    <property type="project" value="UniProtKB-KW"/>
</dbReference>
<feature type="compositionally biased region" description="Basic and acidic residues" evidence="11">
    <location>
        <begin position="84"/>
        <end position="96"/>
    </location>
</feature>
<feature type="compositionally biased region" description="Polar residues" evidence="11">
    <location>
        <begin position="33"/>
        <end position="59"/>
    </location>
</feature>
<comment type="subcellular location">
    <subcellularLocation>
        <location evidence="1">Nucleus</location>
    </subcellularLocation>
</comment>
<accession>A0A453NMJ0</accession>
<reference evidence="13" key="3">
    <citation type="journal article" date="2017" name="Nature">
        <title>Genome sequence of the progenitor of the wheat D genome Aegilops tauschii.</title>
        <authorList>
            <person name="Luo M.C."/>
            <person name="Gu Y.Q."/>
            <person name="Puiu D."/>
            <person name="Wang H."/>
            <person name="Twardziok S.O."/>
            <person name="Deal K.R."/>
            <person name="Huo N."/>
            <person name="Zhu T."/>
            <person name="Wang L."/>
            <person name="Wang Y."/>
            <person name="McGuire P.E."/>
            <person name="Liu S."/>
            <person name="Long H."/>
            <person name="Ramasamy R.K."/>
            <person name="Rodriguez J.C."/>
            <person name="Van S.L."/>
            <person name="Yuan L."/>
            <person name="Wang Z."/>
            <person name="Xia Z."/>
            <person name="Xiao L."/>
            <person name="Anderson O.D."/>
            <person name="Ouyang S."/>
            <person name="Liang Y."/>
            <person name="Zimin A.V."/>
            <person name="Pertea G."/>
            <person name="Qi P."/>
            <person name="Bennetzen J.L."/>
            <person name="Dai X."/>
            <person name="Dawson M.W."/>
            <person name="Muller H.G."/>
            <person name="Kugler K."/>
            <person name="Rivarola-Duarte L."/>
            <person name="Spannagl M."/>
            <person name="Mayer K.F.X."/>
            <person name="Lu F.H."/>
            <person name="Bevan M.W."/>
            <person name="Leroy P."/>
            <person name="Li P."/>
            <person name="You F.M."/>
            <person name="Sun Q."/>
            <person name="Liu Z."/>
            <person name="Lyons E."/>
            <person name="Wicker T."/>
            <person name="Salzberg S.L."/>
            <person name="Devos K.M."/>
            <person name="Dvorak J."/>
        </authorList>
    </citation>
    <scope>NUCLEOTIDE SEQUENCE [LARGE SCALE GENOMIC DNA]</scope>
    <source>
        <strain evidence="13">cv. AL8/78</strain>
    </source>
</reference>
<dbReference type="SMART" id="SM00338">
    <property type="entry name" value="BRLZ"/>
    <property type="match status" value="1"/>
</dbReference>
<evidence type="ECO:0000256" key="4">
    <source>
        <dbReference type="ARBA" id="ARBA00023015"/>
    </source>
</evidence>
<evidence type="ECO:0000259" key="12">
    <source>
        <dbReference type="PROSITE" id="PS50217"/>
    </source>
</evidence>
<dbReference type="Proteomes" id="UP000015105">
    <property type="component" value="Chromosome 6D"/>
</dbReference>
<evidence type="ECO:0000256" key="2">
    <source>
        <dbReference type="ARBA" id="ARBA00007163"/>
    </source>
</evidence>
<dbReference type="GO" id="GO:0003700">
    <property type="term" value="F:DNA-binding transcription factor activity"/>
    <property type="evidence" value="ECO:0007669"/>
    <property type="project" value="InterPro"/>
</dbReference>
<protein>
    <recommendedName>
        <fullName evidence="12">BZIP domain-containing protein</fullName>
    </recommendedName>
</protein>
<keyword evidence="14" id="KW-1185">Reference proteome</keyword>
<evidence type="ECO:0000256" key="1">
    <source>
        <dbReference type="ARBA" id="ARBA00004123"/>
    </source>
</evidence>
<dbReference type="SUPFAM" id="SSF57959">
    <property type="entry name" value="Leucine zipper domain"/>
    <property type="match status" value="1"/>
</dbReference>
<dbReference type="InterPro" id="IPR004827">
    <property type="entry name" value="bZIP"/>
</dbReference>
<evidence type="ECO:0000313" key="13">
    <source>
        <dbReference type="EnsemblPlants" id="AET6Gv20418100.9"/>
    </source>
</evidence>
<keyword evidence="4" id="KW-0805">Transcription regulation</keyword>
<dbReference type="PANTHER" id="PTHR45693">
    <property type="entry name" value="TRANSCRIPTION FACTOR TGA9"/>
    <property type="match status" value="1"/>
</dbReference>
<reference evidence="14" key="1">
    <citation type="journal article" date="2014" name="Science">
        <title>Ancient hybridizations among the ancestral genomes of bread wheat.</title>
        <authorList>
            <consortium name="International Wheat Genome Sequencing Consortium,"/>
            <person name="Marcussen T."/>
            <person name="Sandve S.R."/>
            <person name="Heier L."/>
            <person name="Spannagl M."/>
            <person name="Pfeifer M."/>
            <person name="Jakobsen K.S."/>
            <person name="Wulff B.B."/>
            <person name="Steuernagel B."/>
            <person name="Mayer K.F."/>
            <person name="Olsen O.A."/>
        </authorList>
    </citation>
    <scope>NUCLEOTIDE SEQUENCE [LARGE SCALE GENOMIC DNA]</scope>
    <source>
        <strain evidence="14">cv. AL8/78</strain>
    </source>
</reference>
<sequence length="175" mass="18768">MVALDFSSRVHAETLNIFPSRPMHVVAEPSPKAATSTSNIVAASSNLKPQRPPSKQSAMTAPGGKATVKREGSGSGGAGTPSTSEHEGPRTPDAKTLRRLAQNREAARKSRLRKKAYIQNLETSRVRLSQMEQEMQRCSAQGAILGGGAGIGGLSPEAAWFDGEYARWVDEHDRM</sequence>
<dbReference type="PROSITE" id="PS00036">
    <property type="entry name" value="BZIP_BASIC"/>
    <property type="match status" value="1"/>
</dbReference>
<comment type="subunit">
    <text evidence="3">Binds DNA as a dimer.</text>
</comment>
<comment type="similarity">
    <text evidence="2">Belongs to the bZIP family.</text>
</comment>
<proteinExistence type="inferred from homology"/>
<evidence type="ECO:0000256" key="6">
    <source>
        <dbReference type="ARBA" id="ARBA00023125"/>
    </source>
</evidence>
<reference evidence="13" key="4">
    <citation type="submission" date="2019-03" db="UniProtKB">
        <authorList>
            <consortium name="EnsemblPlants"/>
        </authorList>
    </citation>
    <scope>IDENTIFICATION</scope>
</reference>
<evidence type="ECO:0000256" key="9">
    <source>
        <dbReference type="ARBA" id="ARBA00059463"/>
    </source>
</evidence>
<evidence type="ECO:0000256" key="8">
    <source>
        <dbReference type="ARBA" id="ARBA00023242"/>
    </source>
</evidence>
<reference evidence="13" key="5">
    <citation type="journal article" date="2021" name="G3 (Bethesda)">
        <title>Aegilops tauschii genome assembly Aet v5.0 features greater sequence contiguity and improved annotation.</title>
        <authorList>
            <person name="Wang L."/>
            <person name="Zhu T."/>
            <person name="Rodriguez J.C."/>
            <person name="Deal K.R."/>
            <person name="Dubcovsky J."/>
            <person name="McGuire P.E."/>
            <person name="Lux T."/>
            <person name="Spannagl M."/>
            <person name="Mayer K.F.X."/>
            <person name="Baldrich P."/>
            <person name="Meyers B.C."/>
            <person name="Huo N."/>
            <person name="Gu Y.Q."/>
            <person name="Zhou H."/>
            <person name="Devos K.M."/>
            <person name="Bennetzen J.L."/>
            <person name="Unver T."/>
            <person name="Budak H."/>
            <person name="Gulick P.J."/>
            <person name="Galiba G."/>
            <person name="Kalapos B."/>
            <person name="Nelson D.R."/>
            <person name="Li P."/>
            <person name="You F.M."/>
            <person name="Luo M.C."/>
            <person name="Dvorak J."/>
        </authorList>
    </citation>
    <scope>NUCLEOTIDE SEQUENCE [LARGE SCALE GENOMIC DNA]</scope>
    <source>
        <strain evidence="13">cv. AL8/78</strain>
    </source>
</reference>
<evidence type="ECO:0000256" key="10">
    <source>
        <dbReference type="SAM" id="Coils"/>
    </source>
</evidence>
<dbReference type="AlphaFoldDB" id="A0A453NMJ0"/>
<dbReference type="Gramene" id="AET6Gv20418100.9">
    <property type="protein sequence ID" value="AET6Gv20418100.9"/>
    <property type="gene ID" value="AET6Gv20418100"/>
</dbReference>
<dbReference type="EnsemblPlants" id="AET6Gv20418100.9">
    <property type="protein sequence ID" value="AET6Gv20418100.9"/>
    <property type="gene ID" value="AET6Gv20418100"/>
</dbReference>
<name>A0A453NMJ0_AEGTS</name>
<feature type="coiled-coil region" evidence="10">
    <location>
        <begin position="114"/>
        <end position="141"/>
    </location>
</feature>
<dbReference type="Pfam" id="PF00170">
    <property type="entry name" value="bZIP_1"/>
    <property type="match status" value="1"/>
</dbReference>
<evidence type="ECO:0000256" key="7">
    <source>
        <dbReference type="ARBA" id="ARBA00023163"/>
    </source>
</evidence>